<keyword evidence="2" id="KW-1185">Reference proteome</keyword>
<accession>A0A2T0KH04</accession>
<sequence>MGGDGAMSMFAGLIDSSVERVRSIAADPRRFDRQEVARIADVWDNNSKHFFGILQVRPDRLRERLARRGLEWMAGPRAARRAWMVDHGGPALERLLGPAVPATLFFRDGLGQVRAGLLPPPVAGLDVDYDLPRARIVAVRVERGGAGFRGLVTLRAPRRFGGGEGDVLLHFTGVRLARFDSDDLLAAVVSDGAELRFGTAGVVLADEVTVSFDDPFWHLSRTARAVEAVALLKDRRPPVVPWAAAWEPGHRFRDAMVRVRQVRSPTGVSWVPLLELCDLLAGAGSRALAAGNLHGRARRTALHELAVAWGAEVPDLGGTADRVPDAAVLTLAAWHEQPSEMLANYALPAPGPPGWSLGAARISRPARVRLTCEGDVLSAHTR</sequence>
<dbReference type="AlphaFoldDB" id="A0A2T0KH04"/>
<organism evidence="1 2">
    <name type="scientific">Actinoplanes italicus</name>
    <dbReference type="NCBI Taxonomy" id="113567"/>
    <lineage>
        <taxon>Bacteria</taxon>
        <taxon>Bacillati</taxon>
        <taxon>Actinomycetota</taxon>
        <taxon>Actinomycetes</taxon>
        <taxon>Micromonosporales</taxon>
        <taxon>Micromonosporaceae</taxon>
        <taxon>Actinoplanes</taxon>
    </lineage>
</organism>
<name>A0A2T0KH04_9ACTN</name>
<protein>
    <submittedName>
        <fullName evidence="1">Uncharacterized protein</fullName>
    </submittedName>
</protein>
<dbReference type="RefSeq" id="WP_106317618.1">
    <property type="nucleotide sequence ID" value="NZ_BOMO01000020.1"/>
</dbReference>
<dbReference type="Proteomes" id="UP000239415">
    <property type="component" value="Unassembled WGS sequence"/>
</dbReference>
<comment type="caution">
    <text evidence="1">The sequence shown here is derived from an EMBL/GenBank/DDBJ whole genome shotgun (WGS) entry which is preliminary data.</text>
</comment>
<proteinExistence type="predicted"/>
<evidence type="ECO:0000313" key="2">
    <source>
        <dbReference type="Proteomes" id="UP000239415"/>
    </source>
</evidence>
<evidence type="ECO:0000313" key="1">
    <source>
        <dbReference type="EMBL" id="PRX22725.1"/>
    </source>
</evidence>
<dbReference type="OrthoDB" id="3276907at2"/>
<reference evidence="1 2" key="1">
    <citation type="submission" date="2018-03" db="EMBL/GenBank/DDBJ databases">
        <title>Genomic Encyclopedia of Archaeal and Bacterial Type Strains, Phase II (KMG-II): from individual species to whole genera.</title>
        <authorList>
            <person name="Goeker M."/>
        </authorList>
    </citation>
    <scope>NUCLEOTIDE SEQUENCE [LARGE SCALE GENOMIC DNA]</scope>
    <source>
        <strain evidence="1 2">DSM 43146</strain>
    </source>
</reference>
<gene>
    <name evidence="1" type="ORF">CLV67_104253</name>
</gene>
<dbReference type="EMBL" id="PVMZ01000004">
    <property type="protein sequence ID" value="PRX22725.1"/>
    <property type="molecule type" value="Genomic_DNA"/>
</dbReference>